<comment type="similarity">
    <text evidence="2 5">Belongs to the glycosyl hydrolase 56 family.</text>
</comment>
<keyword evidence="4 5" id="KW-0326">Glycosidase</keyword>
<evidence type="ECO:0000256" key="5">
    <source>
        <dbReference type="RuleBase" id="RU610713"/>
    </source>
</evidence>
<sequence>MCNLWVAWLRVLLLFTVFEIYWTTTGFFTHPVLKPTVPPVVHNQPFNIFWAAPTMQCKHFFNVDLHLQLFNIIANPLETQSGSTITIFYPNQLGYYPYFSNNRKSINGGIPQNMSLSKHLKKTADDIAKVIPLWRSEGLVVIDWENWKPQWDRNWGNRIVYKKHSLAFTRRHHPDWSEMKVKTIAQQEFENAGRNFMNITLTLALEMRPRCLWGFYLYPDCYNYDYRINPQSYTGNCPSDEIFRNDQLQWLWEKSSALYPSIYLDKILKSSLNALKFVHYRVYESMRISTMTSHDYALPVFVYTRLGYRDEPLFFLSKQDLIRTIGESAALGAAGIVIWGDMNLTSSEGNCTKVKQFVSSDFGRYIVNVTRAAEVCSRYLCRNNGRCIRKRWKAPDYLHLSSASYHIETSEDGDITVTGKTSDTDLEVMAEKFSCHCYQGYEGADCREMKTADGCAWVSPVSGSLLTLYLLVIACGWSIQL</sequence>
<evidence type="ECO:0000313" key="7">
    <source>
        <dbReference type="RefSeq" id="XP_007944938.2"/>
    </source>
</evidence>
<evidence type="ECO:0000256" key="2">
    <source>
        <dbReference type="ARBA" id="ARBA00008871"/>
    </source>
</evidence>
<evidence type="ECO:0000256" key="3">
    <source>
        <dbReference type="ARBA" id="ARBA00023157"/>
    </source>
</evidence>
<evidence type="ECO:0000256" key="1">
    <source>
        <dbReference type="ARBA" id="ARBA00000251"/>
    </source>
</evidence>
<reference evidence="7" key="1">
    <citation type="submission" date="2025-08" db="UniProtKB">
        <authorList>
            <consortium name="RefSeq"/>
        </authorList>
    </citation>
    <scope>IDENTIFICATION</scope>
</reference>
<proteinExistence type="inferred from homology"/>
<organism evidence="6 7">
    <name type="scientific">Orycteropus afer afer</name>
    <dbReference type="NCBI Taxonomy" id="1230840"/>
    <lineage>
        <taxon>Eukaryota</taxon>
        <taxon>Metazoa</taxon>
        <taxon>Chordata</taxon>
        <taxon>Craniata</taxon>
        <taxon>Vertebrata</taxon>
        <taxon>Euteleostomi</taxon>
        <taxon>Mammalia</taxon>
        <taxon>Eutheria</taxon>
        <taxon>Afrotheria</taxon>
        <taxon>Tubulidentata</taxon>
        <taxon>Orycteropodidae</taxon>
        <taxon>Orycteropus</taxon>
    </lineage>
</organism>
<dbReference type="OrthoDB" id="5796153at2759"/>
<dbReference type="PANTHER" id="PTHR11769:SF7">
    <property type="entry name" value="HYALURONIDASE-4"/>
    <property type="match status" value="1"/>
</dbReference>
<protein>
    <recommendedName>
        <fullName evidence="5">Hyaluronidase</fullName>
        <ecNumber evidence="5">3.2.1.35</ecNumber>
    </recommendedName>
</protein>
<name>A0A8B7AAD9_ORYAF</name>
<keyword evidence="5" id="KW-0378">Hydrolase</keyword>
<gene>
    <name evidence="7" type="primary">HYAL4</name>
</gene>
<accession>A0A8B7AAD9</accession>
<dbReference type="GO" id="GO:0030214">
    <property type="term" value="P:hyaluronan catabolic process"/>
    <property type="evidence" value="ECO:0007669"/>
    <property type="project" value="TreeGrafter"/>
</dbReference>
<keyword evidence="3" id="KW-1015">Disulfide bond</keyword>
<dbReference type="SUPFAM" id="SSF51445">
    <property type="entry name" value="(Trans)glycosidases"/>
    <property type="match status" value="1"/>
</dbReference>
<dbReference type="InterPro" id="IPR013785">
    <property type="entry name" value="Aldolase_TIM"/>
</dbReference>
<dbReference type="GO" id="GO:0005975">
    <property type="term" value="P:carbohydrate metabolic process"/>
    <property type="evidence" value="ECO:0007669"/>
    <property type="project" value="InterPro"/>
</dbReference>
<keyword evidence="6" id="KW-1185">Reference proteome</keyword>
<dbReference type="InterPro" id="IPR017853">
    <property type="entry name" value="GH"/>
</dbReference>
<dbReference type="GO" id="GO:0004415">
    <property type="term" value="F:hyalurononglucosaminidase activity"/>
    <property type="evidence" value="ECO:0007669"/>
    <property type="project" value="UniProtKB-UniRule"/>
</dbReference>
<dbReference type="EC" id="3.2.1.35" evidence="5"/>
<evidence type="ECO:0000256" key="4">
    <source>
        <dbReference type="ARBA" id="ARBA00023295"/>
    </source>
</evidence>
<dbReference type="PANTHER" id="PTHR11769">
    <property type="entry name" value="HYALURONIDASE"/>
    <property type="match status" value="1"/>
</dbReference>
<dbReference type="InterPro" id="IPR018155">
    <property type="entry name" value="Hyaluronidase"/>
</dbReference>
<dbReference type="Gene3D" id="3.20.20.70">
    <property type="entry name" value="Aldolase class I"/>
    <property type="match status" value="1"/>
</dbReference>
<dbReference type="Pfam" id="PF01630">
    <property type="entry name" value="Glyco_hydro_56"/>
    <property type="match status" value="1"/>
</dbReference>
<dbReference type="RefSeq" id="XP_007944938.2">
    <property type="nucleotide sequence ID" value="XM_007946747.2"/>
</dbReference>
<dbReference type="AlphaFoldDB" id="A0A8B7AAD9"/>
<comment type="catalytic activity">
    <reaction evidence="1 5">
        <text>Random hydrolysis of (1-&gt;4)-linkages between N-acetyl-beta-D-glucosamine and D-glucuronate residues in hyaluronate.</text>
        <dbReference type="EC" id="3.2.1.35"/>
    </reaction>
</comment>
<dbReference type="Proteomes" id="UP000694850">
    <property type="component" value="Unplaced"/>
</dbReference>
<evidence type="ECO:0000313" key="6">
    <source>
        <dbReference type="Proteomes" id="UP000694850"/>
    </source>
</evidence>
<dbReference type="GO" id="GO:0031410">
    <property type="term" value="C:cytoplasmic vesicle"/>
    <property type="evidence" value="ECO:0007669"/>
    <property type="project" value="TreeGrafter"/>
</dbReference>